<organism evidence="1 2">
    <name type="scientific">Dichomitus squalens</name>
    <dbReference type="NCBI Taxonomy" id="114155"/>
    <lineage>
        <taxon>Eukaryota</taxon>
        <taxon>Fungi</taxon>
        <taxon>Dikarya</taxon>
        <taxon>Basidiomycota</taxon>
        <taxon>Agaricomycotina</taxon>
        <taxon>Agaricomycetes</taxon>
        <taxon>Polyporales</taxon>
        <taxon>Polyporaceae</taxon>
        <taxon>Dichomitus</taxon>
    </lineage>
</organism>
<feature type="non-terminal residue" evidence="1">
    <location>
        <position position="75"/>
    </location>
</feature>
<sequence>MLANSHLVRQTPAIEHLRAWIPTMVGRYSSCPFTSYHSIVTRESAYTSRLCKALRCITAASSALLTNISPISLPN</sequence>
<reference evidence="1 2" key="1">
    <citation type="submission" date="2019-01" db="EMBL/GenBank/DDBJ databases">
        <title>Draft genome sequences of three monokaryotic isolates of the white-rot basidiomycete fungus Dichomitus squalens.</title>
        <authorList>
            <consortium name="DOE Joint Genome Institute"/>
            <person name="Lopez S.C."/>
            <person name="Andreopoulos B."/>
            <person name="Pangilinan J."/>
            <person name="Lipzen A."/>
            <person name="Riley R."/>
            <person name="Ahrendt S."/>
            <person name="Ng V."/>
            <person name="Barry K."/>
            <person name="Daum C."/>
            <person name="Grigoriev I.V."/>
            <person name="Hilden K.S."/>
            <person name="Makela M.R."/>
            <person name="de Vries R.P."/>
        </authorList>
    </citation>
    <scope>NUCLEOTIDE SEQUENCE [LARGE SCALE GENOMIC DNA]</scope>
    <source>
        <strain evidence="1 2">CBS 464.89</strain>
    </source>
</reference>
<keyword evidence="2" id="KW-1185">Reference proteome</keyword>
<proteinExistence type="predicted"/>
<evidence type="ECO:0000313" key="2">
    <source>
        <dbReference type="Proteomes" id="UP000292082"/>
    </source>
</evidence>
<accession>A0A4Q9PWM5</accession>
<dbReference type="Proteomes" id="UP000292082">
    <property type="component" value="Unassembled WGS sequence"/>
</dbReference>
<name>A0A4Q9PWM5_9APHY</name>
<gene>
    <name evidence="1" type="ORF">BD310DRAFT_1011870</name>
</gene>
<dbReference type="EMBL" id="ML145118">
    <property type="protein sequence ID" value="TBU59011.1"/>
    <property type="molecule type" value="Genomic_DNA"/>
</dbReference>
<protein>
    <submittedName>
        <fullName evidence="1">Uncharacterized protein</fullName>
    </submittedName>
</protein>
<evidence type="ECO:0000313" key="1">
    <source>
        <dbReference type="EMBL" id="TBU59011.1"/>
    </source>
</evidence>
<dbReference type="AlphaFoldDB" id="A0A4Q9PWM5"/>